<dbReference type="OrthoDB" id="9815027at2"/>
<evidence type="ECO:0000256" key="2">
    <source>
        <dbReference type="ARBA" id="ARBA00022801"/>
    </source>
</evidence>
<dbReference type="NCBIfam" id="NF005748">
    <property type="entry name" value="PRK07572.1"/>
    <property type="match status" value="1"/>
</dbReference>
<keyword evidence="1" id="KW-0479">Metal-binding</keyword>
<dbReference type="Gene3D" id="3.20.20.140">
    <property type="entry name" value="Metal-dependent hydrolases"/>
    <property type="match status" value="1"/>
</dbReference>
<proteinExistence type="predicted"/>
<dbReference type="GO" id="GO:0046872">
    <property type="term" value="F:metal ion binding"/>
    <property type="evidence" value="ECO:0007669"/>
    <property type="project" value="UniProtKB-KW"/>
</dbReference>
<dbReference type="EMBL" id="LITT01000011">
    <property type="protein sequence ID" value="OAA90565.1"/>
    <property type="molecule type" value="Genomic_DNA"/>
</dbReference>
<dbReference type="GO" id="GO:0035888">
    <property type="term" value="F:isoguanine deaminase activity"/>
    <property type="evidence" value="ECO:0007669"/>
    <property type="project" value="TreeGrafter"/>
</dbReference>
<dbReference type="Pfam" id="PF07969">
    <property type="entry name" value="Amidohydro_3"/>
    <property type="match status" value="1"/>
</dbReference>
<feature type="domain" description="Amidohydrolase 3" evidence="3">
    <location>
        <begin position="42"/>
        <end position="397"/>
    </location>
</feature>
<gene>
    <name evidence="4" type="primary">codA</name>
    <name evidence="4" type="ORF">WY13_01469</name>
</gene>
<evidence type="ECO:0000313" key="4">
    <source>
        <dbReference type="EMBL" id="OAA90565.1"/>
    </source>
</evidence>
<comment type="caution">
    <text evidence="4">The sequence shown here is derived from an EMBL/GenBank/DDBJ whole genome shotgun (WGS) entry which is preliminary data.</text>
</comment>
<dbReference type="Gene3D" id="2.30.40.10">
    <property type="entry name" value="Urease, subunit C, domain 1"/>
    <property type="match status" value="1"/>
</dbReference>
<dbReference type="FunFam" id="3.20.20.140:FF:000019">
    <property type="entry name" value="Cytosine deaminase"/>
    <property type="match status" value="1"/>
</dbReference>
<evidence type="ECO:0000256" key="1">
    <source>
        <dbReference type="ARBA" id="ARBA00022723"/>
    </source>
</evidence>
<dbReference type="EC" id="3.5.4.1" evidence="4"/>
<keyword evidence="2 4" id="KW-0378">Hydrolase</keyword>
<dbReference type="CDD" id="cd01293">
    <property type="entry name" value="Bact_CD"/>
    <property type="match status" value="1"/>
</dbReference>
<dbReference type="InterPro" id="IPR011059">
    <property type="entry name" value="Metal-dep_hydrolase_composite"/>
</dbReference>
<dbReference type="AlphaFoldDB" id="A0A162J5F2"/>
<dbReference type="GO" id="GO:0004131">
    <property type="term" value="F:cytosine deaminase activity"/>
    <property type="evidence" value="ECO:0007669"/>
    <property type="project" value="UniProtKB-EC"/>
</dbReference>
<dbReference type="SUPFAM" id="SSF51556">
    <property type="entry name" value="Metallo-dependent hydrolases"/>
    <property type="match status" value="1"/>
</dbReference>
<accession>A0A162J5F2</accession>
<reference evidence="4 5" key="1">
    <citation type="journal article" date="2015" name="Biotechnol. Bioeng.">
        <title>Genome sequence and phenotypic characterization of Caulobacter segnis.</title>
        <authorList>
            <person name="Patel S."/>
            <person name="Fletcher B."/>
            <person name="Scott D.C."/>
            <person name="Ely B."/>
        </authorList>
    </citation>
    <scope>NUCLEOTIDE SEQUENCE [LARGE SCALE GENOMIC DNA]</scope>
    <source>
        <strain evidence="4 5">ERI-2</strain>
    </source>
</reference>
<dbReference type="InterPro" id="IPR013108">
    <property type="entry name" value="Amidohydro_3"/>
</dbReference>
<dbReference type="Proteomes" id="UP000077407">
    <property type="component" value="Unassembled WGS sequence"/>
</dbReference>
<dbReference type="PANTHER" id="PTHR32027">
    <property type="entry name" value="CYTOSINE DEAMINASE"/>
    <property type="match status" value="1"/>
</dbReference>
<dbReference type="PATRIC" id="fig|1538.10.peg.377"/>
<dbReference type="InterPro" id="IPR032466">
    <property type="entry name" value="Metal_Hydrolase"/>
</dbReference>
<name>A0A162J5F2_9CLOT</name>
<sequence>MLIKNVRLRNKDGIYDILIEDGVIKEISKNIVKEDKNIIEGNGNLALPPFVEPHVHLDTTLTAGEPKWNISGTLFEGIETWALRKKMLTEEDVIKRATTALKWQIANGIQYVRTHVDVTDPDLTALKALIKVREAMKEFVDIQIVAFPQEGINSFPCGLKLLEEALKLGADVVGAIPHFEFTREYGVDSVKKAIELAVKYNKLVDVHCDEIDDEQSRFVEVVAAEAYKYGIGEKVTASHTTAMHSYNNAYAYKLFRLLKMSNINFISNPIVNTHLQGRFDNYPKRRGITRVKEMIDADINVCFGHDDICDPWYPMGTGNMLQVLQMGIHVCQLMGYDQIVNSIDLITKNSAKTMHIEDDYGIKEGNTANLIILNEKDEYDVIRKQSEVLYSIRKGKILSKTEPKKTDIYVNGKERITFDINK</sequence>
<evidence type="ECO:0000259" key="3">
    <source>
        <dbReference type="Pfam" id="PF07969"/>
    </source>
</evidence>
<dbReference type="RefSeq" id="WP_063554997.1">
    <property type="nucleotide sequence ID" value="NZ_LITT01000011.1"/>
</dbReference>
<dbReference type="PANTHER" id="PTHR32027:SF0">
    <property type="entry name" value="CYTOSINE DEAMINASE"/>
    <property type="match status" value="1"/>
</dbReference>
<dbReference type="InterPro" id="IPR052349">
    <property type="entry name" value="Metallo-hydrolase_Enzymes"/>
</dbReference>
<protein>
    <submittedName>
        <fullName evidence="4">Cytosine deaminase</fullName>
        <ecNumber evidence="4">3.5.4.1</ecNumber>
    </submittedName>
</protein>
<dbReference type="SUPFAM" id="SSF51338">
    <property type="entry name" value="Composite domain of metallo-dependent hydrolases"/>
    <property type="match status" value="1"/>
</dbReference>
<dbReference type="GO" id="GO:0006209">
    <property type="term" value="P:cytosine catabolic process"/>
    <property type="evidence" value="ECO:0007669"/>
    <property type="project" value="TreeGrafter"/>
</dbReference>
<organism evidence="4 5">
    <name type="scientific">Clostridium ljungdahlii</name>
    <dbReference type="NCBI Taxonomy" id="1538"/>
    <lineage>
        <taxon>Bacteria</taxon>
        <taxon>Bacillati</taxon>
        <taxon>Bacillota</taxon>
        <taxon>Clostridia</taxon>
        <taxon>Eubacteriales</taxon>
        <taxon>Clostridiaceae</taxon>
        <taxon>Clostridium</taxon>
    </lineage>
</organism>
<evidence type="ECO:0000313" key="5">
    <source>
        <dbReference type="Proteomes" id="UP000077407"/>
    </source>
</evidence>
<dbReference type="NCBIfam" id="NF006685">
    <property type="entry name" value="PRK09230.1"/>
    <property type="match status" value="1"/>
</dbReference>